<comment type="caution">
    <text evidence="1">The sequence shown here is derived from an EMBL/GenBank/DDBJ whole genome shotgun (WGS) entry which is preliminary data.</text>
</comment>
<dbReference type="OrthoDB" id="1118734at2"/>
<dbReference type="Pfam" id="PF10677">
    <property type="entry name" value="DUF2490"/>
    <property type="match status" value="1"/>
</dbReference>
<sequence>MALGVLSVKAQNVNQQSAWLAFFHSQKLSNKTGLHLDAQFRSADDLAYVRNVLIRPGFTYFFDDKKNATVGYAFILTNLGPAINNDLIEHRIWQQFIITTPIGKIPLVNRFRLEQRFIETNTSDIFSQRIRYFARAVIPFKKQETNKFSKGAFLALQNEVFLNIQNKDLLNNKVFDQNRTYLALGYRLNESMDLETGYLNQHIKGTANSTTNHVLQLALYTRFK</sequence>
<evidence type="ECO:0000313" key="2">
    <source>
        <dbReference type="Proteomes" id="UP000308181"/>
    </source>
</evidence>
<organism evidence="1 2">
    <name type="scientific">Pedobacter cryophilus</name>
    <dbReference type="NCBI Taxonomy" id="2571271"/>
    <lineage>
        <taxon>Bacteria</taxon>
        <taxon>Pseudomonadati</taxon>
        <taxon>Bacteroidota</taxon>
        <taxon>Sphingobacteriia</taxon>
        <taxon>Sphingobacteriales</taxon>
        <taxon>Sphingobacteriaceae</taxon>
        <taxon>Pedobacter</taxon>
    </lineage>
</organism>
<dbReference type="AlphaFoldDB" id="A0A4V5NWT8"/>
<name>A0A4V5NWT8_9SPHI</name>
<dbReference type="EMBL" id="SWBP01000006">
    <property type="protein sequence ID" value="TKB96010.1"/>
    <property type="molecule type" value="Genomic_DNA"/>
</dbReference>
<accession>A0A4V5NWT8</accession>
<protein>
    <submittedName>
        <fullName evidence="1">DUF2490 domain-containing protein</fullName>
    </submittedName>
</protein>
<gene>
    <name evidence="1" type="ORF">FA046_15180</name>
</gene>
<keyword evidence="2" id="KW-1185">Reference proteome</keyword>
<dbReference type="InterPro" id="IPR019619">
    <property type="entry name" value="DUF2490"/>
</dbReference>
<reference evidence="1 2" key="1">
    <citation type="submission" date="2019-04" db="EMBL/GenBank/DDBJ databases">
        <title>Pedobacter sp. AR-3-17 sp. nov., isolated from Arctic soil.</title>
        <authorList>
            <person name="Dahal R.H."/>
            <person name="Kim D.-U."/>
        </authorList>
    </citation>
    <scope>NUCLEOTIDE SEQUENCE [LARGE SCALE GENOMIC DNA]</scope>
    <source>
        <strain evidence="1 2">AR-3-17</strain>
    </source>
</reference>
<proteinExistence type="predicted"/>
<evidence type="ECO:0000313" key="1">
    <source>
        <dbReference type="EMBL" id="TKB96010.1"/>
    </source>
</evidence>
<dbReference type="Proteomes" id="UP000308181">
    <property type="component" value="Unassembled WGS sequence"/>
</dbReference>